<feature type="compositionally biased region" description="Gly residues" evidence="1">
    <location>
        <begin position="31"/>
        <end position="44"/>
    </location>
</feature>
<dbReference type="PANTHER" id="PTHR23198:SF6">
    <property type="entry name" value="NUCLEAR PORE COMPLEX PROTEIN NUP98-NUP96"/>
    <property type="match status" value="1"/>
</dbReference>
<evidence type="ECO:0000256" key="1">
    <source>
        <dbReference type="SAM" id="MobiDB-lite"/>
    </source>
</evidence>
<name>A0ABR1JHM8_9AGAR</name>
<protein>
    <submittedName>
        <fullName evidence="2">Uncharacterized protein</fullName>
    </submittedName>
</protein>
<feature type="compositionally biased region" description="Gly residues" evidence="1">
    <location>
        <begin position="61"/>
        <end position="71"/>
    </location>
</feature>
<feature type="region of interest" description="Disordered" evidence="1">
    <location>
        <begin position="126"/>
        <end position="151"/>
    </location>
</feature>
<dbReference type="EMBL" id="JBANRG010000012">
    <property type="protein sequence ID" value="KAK7461808.1"/>
    <property type="molecule type" value="Genomic_DNA"/>
</dbReference>
<dbReference type="Proteomes" id="UP001498398">
    <property type="component" value="Unassembled WGS sequence"/>
</dbReference>
<dbReference type="PANTHER" id="PTHR23198">
    <property type="entry name" value="NUCLEOPORIN"/>
    <property type="match status" value="1"/>
</dbReference>
<accession>A0ABR1JHM8</accession>
<evidence type="ECO:0000313" key="3">
    <source>
        <dbReference type="Proteomes" id="UP001498398"/>
    </source>
</evidence>
<sequence length="357" mass="36129">MSLFSFGANTNTSTGGGAFGGAGAGSSSSGGIFGGGGGGGGGAFGASTSTSTSSNPLGGSTTTGGAFGSGAGAAQQQSQQVITLSGPPASREAQRLMCIPAVLASGAEGKSFEEVRYDDYLQSYAKNGRAPPPVPETPTAAAERQAQGLPPPFEPQSIEESKPGLEELPEWQVFVPVHVSSPSASASAALVGGASTVERMHIITAMPSMSGFSVEELRCYAYLKGKIQPPADVIAQAQAQQQQQQQQQPSGGFGPSASSSTLKSNGIQFGGDTNETFLSITHKPEFALHSFEELRVAYMQAGREITSNEILGVTPVPSAPSLAKAPTLLIPSTSGSFGSTGGGTFGFNATTPTFKFS</sequence>
<gene>
    <name evidence="2" type="ORF">VKT23_008239</name>
</gene>
<evidence type="ECO:0000313" key="2">
    <source>
        <dbReference type="EMBL" id="KAK7461808.1"/>
    </source>
</evidence>
<comment type="caution">
    <text evidence="2">The sequence shown here is derived from an EMBL/GenBank/DDBJ whole genome shotgun (WGS) entry which is preliminary data.</text>
</comment>
<feature type="region of interest" description="Disordered" evidence="1">
    <location>
        <begin position="235"/>
        <end position="266"/>
    </location>
</feature>
<organism evidence="2 3">
    <name type="scientific">Marasmiellus scandens</name>
    <dbReference type="NCBI Taxonomy" id="2682957"/>
    <lineage>
        <taxon>Eukaryota</taxon>
        <taxon>Fungi</taxon>
        <taxon>Dikarya</taxon>
        <taxon>Basidiomycota</taxon>
        <taxon>Agaricomycotina</taxon>
        <taxon>Agaricomycetes</taxon>
        <taxon>Agaricomycetidae</taxon>
        <taxon>Agaricales</taxon>
        <taxon>Marasmiineae</taxon>
        <taxon>Omphalotaceae</taxon>
        <taxon>Marasmiellus</taxon>
    </lineage>
</organism>
<proteinExistence type="predicted"/>
<feature type="compositionally biased region" description="Low complexity" evidence="1">
    <location>
        <begin position="45"/>
        <end position="60"/>
    </location>
</feature>
<reference evidence="2 3" key="1">
    <citation type="submission" date="2024-01" db="EMBL/GenBank/DDBJ databases">
        <title>A draft genome for the cacao thread blight pathogen Marasmiellus scandens.</title>
        <authorList>
            <person name="Baruah I.K."/>
            <person name="Leung J."/>
            <person name="Bukari Y."/>
            <person name="Amoako-Attah I."/>
            <person name="Meinhardt L.W."/>
            <person name="Bailey B.A."/>
            <person name="Cohen S.P."/>
        </authorList>
    </citation>
    <scope>NUCLEOTIDE SEQUENCE [LARGE SCALE GENOMIC DNA]</scope>
    <source>
        <strain evidence="2 3">GH-19</strain>
    </source>
</reference>
<dbReference type="InterPro" id="IPR037665">
    <property type="entry name" value="Nucleoporin_S59-like"/>
</dbReference>
<dbReference type="Gene3D" id="1.10.10.2360">
    <property type="match status" value="1"/>
</dbReference>
<feature type="region of interest" description="Disordered" evidence="1">
    <location>
        <begin position="18"/>
        <end position="87"/>
    </location>
</feature>
<feature type="compositionally biased region" description="Low complexity" evidence="1">
    <location>
        <begin position="235"/>
        <end position="260"/>
    </location>
</feature>
<keyword evidence="3" id="KW-1185">Reference proteome</keyword>